<organism evidence="1 2">
    <name type="scientific">Pluteus cervinus</name>
    <dbReference type="NCBI Taxonomy" id="181527"/>
    <lineage>
        <taxon>Eukaryota</taxon>
        <taxon>Fungi</taxon>
        <taxon>Dikarya</taxon>
        <taxon>Basidiomycota</taxon>
        <taxon>Agaricomycotina</taxon>
        <taxon>Agaricomycetes</taxon>
        <taxon>Agaricomycetidae</taxon>
        <taxon>Agaricales</taxon>
        <taxon>Pluteineae</taxon>
        <taxon>Pluteaceae</taxon>
        <taxon>Pluteus</taxon>
    </lineage>
</organism>
<protein>
    <submittedName>
        <fullName evidence="1">EF-hand</fullName>
    </submittedName>
</protein>
<gene>
    <name evidence="1" type="ORF">BDN72DRAFT_850151</name>
</gene>
<evidence type="ECO:0000313" key="1">
    <source>
        <dbReference type="EMBL" id="TFK60938.1"/>
    </source>
</evidence>
<accession>A0ACD3A4Z2</accession>
<sequence length="74" mass="8346">MSEVQITHAELIEAFKIFDQDGTGSISRAELRFAMERLAGERLTEPELDDMMGEADRDGDGLINVVEFIRIMSK</sequence>
<dbReference type="Proteomes" id="UP000308600">
    <property type="component" value="Unassembled WGS sequence"/>
</dbReference>
<keyword evidence="2" id="KW-1185">Reference proteome</keyword>
<dbReference type="EMBL" id="ML208714">
    <property type="protein sequence ID" value="TFK60938.1"/>
    <property type="molecule type" value="Genomic_DNA"/>
</dbReference>
<reference evidence="1 2" key="1">
    <citation type="journal article" date="2019" name="Nat. Ecol. Evol.">
        <title>Megaphylogeny resolves global patterns of mushroom evolution.</title>
        <authorList>
            <person name="Varga T."/>
            <person name="Krizsan K."/>
            <person name="Foldi C."/>
            <person name="Dima B."/>
            <person name="Sanchez-Garcia M."/>
            <person name="Sanchez-Ramirez S."/>
            <person name="Szollosi G.J."/>
            <person name="Szarkandi J.G."/>
            <person name="Papp V."/>
            <person name="Albert L."/>
            <person name="Andreopoulos W."/>
            <person name="Angelini C."/>
            <person name="Antonin V."/>
            <person name="Barry K.W."/>
            <person name="Bougher N.L."/>
            <person name="Buchanan P."/>
            <person name="Buyck B."/>
            <person name="Bense V."/>
            <person name="Catcheside P."/>
            <person name="Chovatia M."/>
            <person name="Cooper J."/>
            <person name="Damon W."/>
            <person name="Desjardin D."/>
            <person name="Finy P."/>
            <person name="Geml J."/>
            <person name="Haridas S."/>
            <person name="Hughes K."/>
            <person name="Justo A."/>
            <person name="Karasinski D."/>
            <person name="Kautmanova I."/>
            <person name="Kiss B."/>
            <person name="Kocsube S."/>
            <person name="Kotiranta H."/>
            <person name="LaButti K.M."/>
            <person name="Lechner B.E."/>
            <person name="Liimatainen K."/>
            <person name="Lipzen A."/>
            <person name="Lukacs Z."/>
            <person name="Mihaltcheva S."/>
            <person name="Morgado L.N."/>
            <person name="Niskanen T."/>
            <person name="Noordeloos M.E."/>
            <person name="Ohm R.A."/>
            <person name="Ortiz-Santana B."/>
            <person name="Ovrebo C."/>
            <person name="Racz N."/>
            <person name="Riley R."/>
            <person name="Savchenko A."/>
            <person name="Shiryaev A."/>
            <person name="Soop K."/>
            <person name="Spirin V."/>
            <person name="Szebenyi C."/>
            <person name="Tomsovsky M."/>
            <person name="Tulloss R.E."/>
            <person name="Uehling J."/>
            <person name="Grigoriev I.V."/>
            <person name="Vagvolgyi C."/>
            <person name="Papp T."/>
            <person name="Martin F.M."/>
            <person name="Miettinen O."/>
            <person name="Hibbett D.S."/>
            <person name="Nagy L.G."/>
        </authorList>
    </citation>
    <scope>NUCLEOTIDE SEQUENCE [LARGE SCALE GENOMIC DNA]</scope>
    <source>
        <strain evidence="1 2">NL-1719</strain>
    </source>
</reference>
<name>A0ACD3A4Z2_9AGAR</name>
<evidence type="ECO:0000313" key="2">
    <source>
        <dbReference type="Proteomes" id="UP000308600"/>
    </source>
</evidence>
<proteinExistence type="predicted"/>